<organism evidence="2 3">
    <name type="scientific">Anas platyrhynchos platyrhynchos</name>
    <name type="common">Northern mallard</name>
    <dbReference type="NCBI Taxonomy" id="8840"/>
    <lineage>
        <taxon>Eukaryota</taxon>
        <taxon>Metazoa</taxon>
        <taxon>Chordata</taxon>
        <taxon>Craniata</taxon>
        <taxon>Vertebrata</taxon>
        <taxon>Euteleostomi</taxon>
        <taxon>Archelosauria</taxon>
        <taxon>Archosauria</taxon>
        <taxon>Dinosauria</taxon>
        <taxon>Saurischia</taxon>
        <taxon>Theropoda</taxon>
        <taxon>Coelurosauria</taxon>
        <taxon>Aves</taxon>
        <taxon>Neognathae</taxon>
        <taxon>Galloanserae</taxon>
        <taxon>Anseriformes</taxon>
        <taxon>Anatidae</taxon>
        <taxon>Anatinae</taxon>
        <taxon>Anas</taxon>
    </lineage>
</organism>
<name>A0A493TN07_ANAPP</name>
<reference evidence="2" key="2">
    <citation type="submission" date="2025-08" db="UniProtKB">
        <authorList>
            <consortium name="Ensembl"/>
        </authorList>
    </citation>
    <scope>IDENTIFICATION</scope>
</reference>
<reference evidence="2 3" key="1">
    <citation type="submission" date="2017-10" db="EMBL/GenBank/DDBJ databases">
        <title>A new Pekin duck reference genome.</title>
        <authorList>
            <person name="Hou Z.-C."/>
            <person name="Zhou Z.-K."/>
            <person name="Zhu F."/>
            <person name="Hou S.-S."/>
        </authorList>
    </citation>
    <scope>NUCLEOTIDE SEQUENCE [LARGE SCALE GENOMIC DNA]</scope>
</reference>
<dbReference type="AlphaFoldDB" id="A0A493TN07"/>
<feature type="region of interest" description="Disordered" evidence="1">
    <location>
        <begin position="61"/>
        <end position="89"/>
    </location>
</feature>
<evidence type="ECO:0000256" key="1">
    <source>
        <dbReference type="SAM" id="MobiDB-lite"/>
    </source>
</evidence>
<accession>A0A493TN07</accession>
<dbReference type="Proteomes" id="UP000016666">
    <property type="component" value="Chromosome 21"/>
</dbReference>
<sequence length="89" mass="10280">MYLQLPLLQYKTRDRRYYLPVYEWVTPAIGTLGQRMKKTKIAIRLVNVQTKHNLMIPEQRSLNLFTRNPPRNVPPPPAGGPPQQPGNMA</sequence>
<evidence type="ECO:0000313" key="3">
    <source>
        <dbReference type="Proteomes" id="UP000016666"/>
    </source>
</evidence>
<protein>
    <submittedName>
        <fullName evidence="2">Uncharacterized protein</fullName>
    </submittedName>
</protein>
<keyword evidence="3" id="KW-1185">Reference proteome</keyword>
<feature type="compositionally biased region" description="Pro residues" evidence="1">
    <location>
        <begin position="71"/>
        <end position="89"/>
    </location>
</feature>
<evidence type="ECO:0000313" key="2">
    <source>
        <dbReference type="Ensembl" id="ENSAPLP00000027214.1"/>
    </source>
</evidence>
<dbReference type="Ensembl" id="ENSAPLT00000035379.1">
    <property type="protein sequence ID" value="ENSAPLP00000027214.1"/>
    <property type="gene ID" value="ENSAPLG00000017580.1"/>
</dbReference>
<proteinExistence type="predicted"/>
<reference evidence="2" key="3">
    <citation type="submission" date="2025-09" db="UniProtKB">
        <authorList>
            <consortium name="Ensembl"/>
        </authorList>
    </citation>
    <scope>IDENTIFICATION</scope>
</reference>
<dbReference type="GeneTree" id="ENSGT01020000230601"/>